<evidence type="ECO:0000256" key="3">
    <source>
        <dbReference type="ARBA" id="ARBA00022737"/>
    </source>
</evidence>
<keyword evidence="1" id="KW-0433">Leucine-rich repeat</keyword>
<keyword evidence="3" id="KW-0677">Repeat</keyword>
<keyword evidence="4" id="KW-1133">Transmembrane helix</keyword>
<gene>
    <name evidence="7" type="ORF">CAOG_010202</name>
</gene>
<keyword evidence="8" id="KW-1185">Reference proteome</keyword>
<dbReference type="STRING" id="595528.A0A0D2WYW4"/>
<dbReference type="GO" id="GO:0003700">
    <property type="term" value="F:DNA-binding transcription factor activity"/>
    <property type="evidence" value="ECO:0007669"/>
    <property type="project" value="InterPro"/>
</dbReference>
<evidence type="ECO:0000256" key="2">
    <source>
        <dbReference type="ARBA" id="ARBA00022729"/>
    </source>
</evidence>
<reference evidence="8" key="1">
    <citation type="submission" date="2011-02" db="EMBL/GenBank/DDBJ databases">
        <title>The Genome Sequence of Capsaspora owczarzaki ATCC 30864.</title>
        <authorList>
            <person name="Russ C."/>
            <person name="Cuomo C."/>
            <person name="Burger G."/>
            <person name="Gray M.W."/>
            <person name="Holland P.W.H."/>
            <person name="King N."/>
            <person name="Lang F.B.F."/>
            <person name="Roger A.J."/>
            <person name="Ruiz-Trillo I."/>
            <person name="Young S.K."/>
            <person name="Zeng Q."/>
            <person name="Gargeya S."/>
            <person name="Alvarado L."/>
            <person name="Berlin A."/>
            <person name="Chapman S.B."/>
            <person name="Chen Z."/>
            <person name="Freedman E."/>
            <person name="Gellesch M."/>
            <person name="Goldberg J."/>
            <person name="Griggs A."/>
            <person name="Gujja S."/>
            <person name="Heilman E."/>
            <person name="Heiman D."/>
            <person name="Howarth C."/>
            <person name="Mehta T."/>
            <person name="Neiman D."/>
            <person name="Pearson M."/>
            <person name="Roberts A."/>
            <person name="Saif S."/>
            <person name="Shea T."/>
            <person name="Shenoy N."/>
            <person name="Sisk P."/>
            <person name="Stolte C."/>
            <person name="Sykes S."/>
            <person name="White J."/>
            <person name="Yandava C."/>
            <person name="Haas B."/>
            <person name="Nusbaum C."/>
            <person name="Birren B."/>
        </authorList>
    </citation>
    <scope>NUCLEOTIDE SEQUENCE</scope>
    <source>
        <strain evidence="8">ATCC 30864</strain>
    </source>
</reference>
<name>A0A0D2WYW4_CAPO3</name>
<keyword evidence="4" id="KW-0472">Membrane</keyword>
<proteinExistence type="predicted"/>
<feature type="domain" description="BZIP" evidence="6">
    <location>
        <begin position="739"/>
        <end position="786"/>
    </location>
</feature>
<dbReference type="CDD" id="cd14691">
    <property type="entry name" value="bZIP_XBP1"/>
    <property type="match status" value="1"/>
</dbReference>
<evidence type="ECO:0000256" key="5">
    <source>
        <dbReference type="SAM" id="SignalP"/>
    </source>
</evidence>
<dbReference type="Pfam" id="PF07716">
    <property type="entry name" value="bZIP_2"/>
    <property type="match status" value="1"/>
</dbReference>
<dbReference type="EMBL" id="KE346380">
    <property type="protein sequence ID" value="KJE98298.1"/>
    <property type="molecule type" value="Genomic_DNA"/>
</dbReference>
<dbReference type="InterPro" id="IPR050328">
    <property type="entry name" value="Dev_Immune_Receptor"/>
</dbReference>
<feature type="chain" id="PRO_5002254771" description="BZIP domain-containing protein" evidence="5">
    <location>
        <begin position="28"/>
        <end position="798"/>
    </location>
</feature>
<dbReference type="Gene3D" id="3.80.10.10">
    <property type="entry name" value="Ribonuclease Inhibitor"/>
    <property type="match status" value="1"/>
</dbReference>
<dbReference type="InterPro" id="IPR032675">
    <property type="entry name" value="LRR_dom_sf"/>
</dbReference>
<dbReference type="InterPro" id="IPR001611">
    <property type="entry name" value="Leu-rich_rpt"/>
</dbReference>
<keyword evidence="2 5" id="KW-0732">Signal</keyword>
<evidence type="ECO:0000259" key="6">
    <source>
        <dbReference type="PROSITE" id="PS50217"/>
    </source>
</evidence>
<protein>
    <recommendedName>
        <fullName evidence="6">BZIP domain-containing protein</fullName>
    </recommendedName>
</protein>
<dbReference type="AlphaFoldDB" id="A0A0D2WYW4"/>
<dbReference type="GO" id="GO:0005615">
    <property type="term" value="C:extracellular space"/>
    <property type="evidence" value="ECO:0007669"/>
    <property type="project" value="TreeGrafter"/>
</dbReference>
<dbReference type="InParanoid" id="A0A0D2WYW4"/>
<dbReference type="InterPro" id="IPR004827">
    <property type="entry name" value="bZIP"/>
</dbReference>
<evidence type="ECO:0000256" key="1">
    <source>
        <dbReference type="ARBA" id="ARBA00022614"/>
    </source>
</evidence>
<dbReference type="Pfam" id="PF13855">
    <property type="entry name" value="LRR_8"/>
    <property type="match status" value="1"/>
</dbReference>
<evidence type="ECO:0000313" key="7">
    <source>
        <dbReference type="EMBL" id="KJE98298.1"/>
    </source>
</evidence>
<dbReference type="SMART" id="SM00369">
    <property type="entry name" value="LRR_TYP"/>
    <property type="match status" value="6"/>
</dbReference>
<dbReference type="OrthoDB" id="2020019at2759"/>
<dbReference type="InterPro" id="IPR046347">
    <property type="entry name" value="bZIP_sf"/>
</dbReference>
<dbReference type="SUPFAM" id="SSF57959">
    <property type="entry name" value="Leucine zipper domain"/>
    <property type="match status" value="1"/>
</dbReference>
<dbReference type="PhylomeDB" id="A0A0D2WYW4"/>
<organism evidence="7 8">
    <name type="scientific">Capsaspora owczarzaki (strain ATCC 30864)</name>
    <dbReference type="NCBI Taxonomy" id="595528"/>
    <lineage>
        <taxon>Eukaryota</taxon>
        <taxon>Filasterea</taxon>
        <taxon>Capsaspora</taxon>
    </lineage>
</organism>
<keyword evidence="4" id="KW-0812">Transmembrane</keyword>
<dbReference type="PANTHER" id="PTHR24373:SF398">
    <property type="entry name" value="LEUCINE-RICH REPEAT-CONTAINING G-PROTEIN COUPLED RECEPTOR 6"/>
    <property type="match status" value="1"/>
</dbReference>
<dbReference type="GO" id="GO:0031012">
    <property type="term" value="C:extracellular matrix"/>
    <property type="evidence" value="ECO:0007669"/>
    <property type="project" value="TreeGrafter"/>
</dbReference>
<sequence>MTRIQTLLLCSVAALVVLSLFAPSANATDACSACTCTGNSLDSCPPTLTTVPTFPTNLDYIDLTGAQIANFPAGSFAGLDALQELHIGNAAPLTLAPGVFEGQSGLSGLKISGTISTIPAGVLADVNATVDGLFLLNTGVASISNLPLAELPNLRMLSITNAPMSTIPSQAFSTFNLTKLEELYFTGSSIKSVESDAFAGLLQLQWLSLENCPISQFASKSFLGLDNLYSLNLNNLNATTFPPGLFYGLLNLVDFTMTPHKLGTGAAPPSMYKVGPNFYQENSCTVCNPGFTVYSLIVGGDMHMGDFCRVPASVSSLSVIATRASRASTASASIATSASAVAATVASGASTASATVASAASAASTASASGASTASASVASGASTASASLASVASAADASTASFVASTSAAHVVSVNAMLDAANSSSGSGSVLAIAVGGAIGGLALLVLVAVFAIRRKAPREDPHYIAPEEVTYLNVDEKGGNDAAFLSMPHNYEAMDKPDPNFHNPLYEAIEGGPVTVTESTYTNVASAAVPASSEPVYGSETTTIYADTALAASIHAAPVQSSTTDYATIVGADDEEELLDNDDDDDASPLATPWDACFSPEDFDQLASVITASELFDFGAQEDAAKVPLPQATGAMTSVKPLENGAAAKLRTSAKQSLKQSLPAGSKVPVVATSGLNLRHGMSSSASVLALLRSHVSDRAAAAQLDKLTPGDLENMGTRERNQLYKQLRLSADVLAQVKGMRRRVKNCQAANTLRRRRDTEMQALHERVRLLEQENALLRAQLASQPARANLALSA</sequence>
<dbReference type="PROSITE" id="PS00036">
    <property type="entry name" value="BZIP_BASIC"/>
    <property type="match status" value="1"/>
</dbReference>
<dbReference type="InterPro" id="IPR003591">
    <property type="entry name" value="Leu-rich_rpt_typical-subtyp"/>
</dbReference>
<evidence type="ECO:0000256" key="4">
    <source>
        <dbReference type="SAM" id="Phobius"/>
    </source>
</evidence>
<dbReference type="PROSITE" id="PS50217">
    <property type="entry name" value="BZIP"/>
    <property type="match status" value="1"/>
</dbReference>
<dbReference type="eggNOG" id="KOG0619">
    <property type="taxonomic scope" value="Eukaryota"/>
</dbReference>
<feature type="transmembrane region" description="Helical" evidence="4">
    <location>
        <begin position="431"/>
        <end position="454"/>
    </location>
</feature>
<dbReference type="PANTHER" id="PTHR24373">
    <property type="entry name" value="SLIT RELATED LEUCINE-RICH REPEAT NEURONAL PROTEIN"/>
    <property type="match status" value="1"/>
</dbReference>
<dbReference type="Proteomes" id="UP000008743">
    <property type="component" value="Unassembled WGS sequence"/>
</dbReference>
<evidence type="ECO:0000313" key="8">
    <source>
        <dbReference type="Proteomes" id="UP000008743"/>
    </source>
</evidence>
<dbReference type="SUPFAM" id="SSF52058">
    <property type="entry name" value="L domain-like"/>
    <property type="match status" value="1"/>
</dbReference>
<feature type="signal peptide" evidence="5">
    <location>
        <begin position="1"/>
        <end position="27"/>
    </location>
</feature>
<accession>A0A0D2WYW4</accession>